<dbReference type="Proteomes" id="UP000325577">
    <property type="component" value="Linkage Group LG14"/>
</dbReference>
<proteinExistence type="predicted"/>
<evidence type="ECO:0000313" key="2">
    <source>
        <dbReference type="EMBL" id="KAA8538808.1"/>
    </source>
</evidence>
<evidence type="ECO:0000313" key="3">
    <source>
        <dbReference type="Proteomes" id="UP000325577"/>
    </source>
</evidence>
<feature type="region of interest" description="Disordered" evidence="1">
    <location>
        <begin position="82"/>
        <end position="101"/>
    </location>
</feature>
<organism evidence="2 3">
    <name type="scientific">Nyssa sinensis</name>
    <dbReference type="NCBI Taxonomy" id="561372"/>
    <lineage>
        <taxon>Eukaryota</taxon>
        <taxon>Viridiplantae</taxon>
        <taxon>Streptophyta</taxon>
        <taxon>Embryophyta</taxon>
        <taxon>Tracheophyta</taxon>
        <taxon>Spermatophyta</taxon>
        <taxon>Magnoliopsida</taxon>
        <taxon>eudicotyledons</taxon>
        <taxon>Gunneridae</taxon>
        <taxon>Pentapetalae</taxon>
        <taxon>asterids</taxon>
        <taxon>Cornales</taxon>
        <taxon>Nyssaceae</taxon>
        <taxon>Nyssa</taxon>
    </lineage>
</organism>
<dbReference type="AlphaFoldDB" id="A0A5J5B851"/>
<keyword evidence="3" id="KW-1185">Reference proteome</keyword>
<evidence type="ECO:0000256" key="1">
    <source>
        <dbReference type="SAM" id="MobiDB-lite"/>
    </source>
</evidence>
<dbReference type="EMBL" id="CM018037">
    <property type="protein sequence ID" value="KAA8538808.1"/>
    <property type="molecule type" value="Genomic_DNA"/>
</dbReference>
<protein>
    <submittedName>
        <fullName evidence="2">Uncharacterized protein</fullName>
    </submittedName>
</protein>
<accession>A0A5J5B851</accession>
<reference evidence="2 3" key="1">
    <citation type="submission" date="2019-09" db="EMBL/GenBank/DDBJ databases">
        <title>A chromosome-level genome assembly of the Chinese tupelo Nyssa sinensis.</title>
        <authorList>
            <person name="Yang X."/>
            <person name="Kang M."/>
            <person name="Yang Y."/>
            <person name="Xiong H."/>
            <person name="Wang M."/>
            <person name="Zhang Z."/>
            <person name="Wang Z."/>
            <person name="Wu H."/>
            <person name="Ma T."/>
            <person name="Liu J."/>
            <person name="Xi Z."/>
        </authorList>
    </citation>
    <scope>NUCLEOTIDE SEQUENCE [LARGE SCALE GENOMIC DNA]</scope>
    <source>
        <strain evidence="2">J267</strain>
        <tissue evidence="2">Leaf</tissue>
    </source>
</reference>
<gene>
    <name evidence="2" type="ORF">F0562_025500</name>
</gene>
<sequence>MEMEKCKEAEEHIQVAERVHYNMGPATQDKQIGHTRGLPLAVGGAVEVGREDYLQLARGKEVAAAKSHKEEGGEYTQALLAARGAGSKGSRKRLCSYSPEN</sequence>
<name>A0A5J5B851_9ASTE</name>